<dbReference type="SUPFAM" id="SSF52833">
    <property type="entry name" value="Thioredoxin-like"/>
    <property type="match status" value="1"/>
</dbReference>
<protein>
    <recommendedName>
        <fullName evidence="2">Glutaredoxin domain-containing protein</fullName>
    </recommendedName>
</protein>
<name>A0A134CEC4_9FIRM</name>
<feature type="coiled-coil region" evidence="1">
    <location>
        <begin position="21"/>
        <end position="48"/>
    </location>
</feature>
<sequence>MYKENNMKKIMAFYLTDCPYCKKAKEALQELKNEYDEYRDIMVEWHEEMQEPEMVTGYVYTYVPVMYWEQEKLYEAQPGQTYDEIKAFVKAALDKVSKKG</sequence>
<dbReference type="AlphaFoldDB" id="A0A134CEC4"/>
<evidence type="ECO:0000259" key="2">
    <source>
        <dbReference type="Pfam" id="PF00462"/>
    </source>
</evidence>
<accession>A0A134CEC4</accession>
<gene>
    <name evidence="3" type="ORF">HMPREF3182_01228</name>
</gene>
<dbReference type="PATRIC" id="fig|1588748.3.peg.1186"/>
<proteinExistence type="predicted"/>
<evidence type="ECO:0000256" key="1">
    <source>
        <dbReference type="SAM" id="Coils"/>
    </source>
</evidence>
<dbReference type="PROSITE" id="PS51354">
    <property type="entry name" value="GLUTAREDOXIN_2"/>
    <property type="match status" value="1"/>
</dbReference>
<keyword evidence="1" id="KW-0175">Coiled coil</keyword>
<evidence type="ECO:0000313" key="3">
    <source>
        <dbReference type="EMBL" id="KXB90474.1"/>
    </source>
</evidence>
<reference evidence="4" key="1">
    <citation type="submission" date="2016-01" db="EMBL/GenBank/DDBJ databases">
        <authorList>
            <person name="Mitreva M."/>
            <person name="Pepin K.H."/>
            <person name="Mihindukulasuriya K.A."/>
            <person name="Fulton R."/>
            <person name="Fronick C."/>
            <person name="O'Laughlin M."/>
            <person name="Miner T."/>
            <person name="Herter B."/>
            <person name="Rosa B.A."/>
            <person name="Cordes M."/>
            <person name="Tomlinson C."/>
            <person name="Wollam A."/>
            <person name="Palsikar V.B."/>
            <person name="Mardis E.R."/>
            <person name="Wilson R.K."/>
        </authorList>
    </citation>
    <scope>NUCLEOTIDE SEQUENCE [LARGE SCALE GENOMIC DNA]</scope>
    <source>
        <strain evidence="4">KA00182</strain>
    </source>
</reference>
<dbReference type="InterPro" id="IPR036249">
    <property type="entry name" value="Thioredoxin-like_sf"/>
</dbReference>
<comment type="caution">
    <text evidence="3">The sequence shown here is derived from an EMBL/GenBank/DDBJ whole genome shotgun (WGS) entry which is preliminary data.</text>
</comment>
<keyword evidence="4" id="KW-1185">Reference proteome</keyword>
<dbReference type="STRING" id="1588748.HMPREF3182_01228"/>
<evidence type="ECO:0000313" key="4">
    <source>
        <dbReference type="Proteomes" id="UP000070160"/>
    </source>
</evidence>
<dbReference type="Gene3D" id="3.40.30.10">
    <property type="entry name" value="Glutaredoxin"/>
    <property type="match status" value="1"/>
</dbReference>
<dbReference type="EMBL" id="LSDT01000046">
    <property type="protein sequence ID" value="KXB90474.1"/>
    <property type="molecule type" value="Genomic_DNA"/>
</dbReference>
<dbReference type="Proteomes" id="UP000070160">
    <property type="component" value="Unassembled WGS sequence"/>
</dbReference>
<organism evidence="3 4">
    <name type="scientific">Megasphaera hutchinsoni</name>
    <dbReference type="NCBI Taxonomy" id="1588748"/>
    <lineage>
        <taxon>Bacteria</taxon>
        <taxon>Bacillati</taxon>
        <taxon>Bacillota</taxon>
        <taxon>Negativicutes</taxon>
        <taxon>Veillonellales</taxon>
        <taxon>Veillonellaceae</taxon>
        <taxon>Megasphaera</taxon>
    </lineage>
</organism>
<dbReference type="InterPro" id="IPR002109">
    <property type="entry name" value="Glutaredoxin"/>
</dbReference>
<feature type="domain" description="Glutaredoxin" evidence="2">
    <location>
        <begin position="12"/>
        <end position="42"/>
    </location>
</feature>
<dbReference type="Pfam" id="PF00462">
    <property type="entry name" value="Glutaredoxin"/>
    <property type="match status" value="1"/>
</dbReference>